<comment type="caution">
    <text evidence="2">The sequence shown here is derived from an EMBL/GenBank/DDBJ whole genome shotgun (WGS) entry which is preliminary data.</text>
</comment>
<reference evidence="2 3" key="1">
    <citation type="submission" date="2021-05" db="EMBL/GenBank/DDBJ databases">
        <title>A Polyphasic approach of four new species of the genus Ohtaekwangia: Ohtaekwangia histidinii sp. nov., Ohtaekwangia cretensis sp. nov., Ohtaekwangia indiensis sp. nov., Ohtaekwangia reichenbachii sp. nov. from diverse environment.</title>
        <authorList>
            <person name="Octaviana S."/>
        </authorList>
    </citation>
    <scope>NUCLEOTIDE SEQUENCE [LARGE SCALE GENOMIC DNA]</scope>
    <source>
        <strain evidence="2 3">PWU4</strain>
    </source>
</reference>
<protein>
    <submittedName>
        <fullName evidence="2">DUF3575 domain-containing protein</fullName>
    </submittedName>
</protein>
<dbReference type="InterPro" id="IPR021958">
    <property type="entry name" value="DUF3575"/>
</dbReference>
<keyword evidence="3" id="KW-1185">Reference proteome</keyword>
<dbReference type="Pfam" id="PF12099">
    <property type="entry name" value="DUF3575"/>
    <property type="match status" value="1"/>
</dbReference>
<evidence type="ECO:0000313" key="2">
    <source>
        <dbReference type="EMBL" id="MBT1699126.1"/>
    </source>
</evidence>
<proteinExistence type="predicted"/>
<dbReference type="RefSeq" id="WP_254166661.1">
    <property type="nucleotide sequence ID" value="NZ_JAHESF010000021.1"/>
</dbReference>
<accession>A0AAP2GKA8</accession>
<feature type="signal peptide" evidence="1">
    <location>
        <begin position="1"/>
        <end position="20"/>
    </location>
</feature>
<dbReference type="Proteomes" id="UP001319200">
    <property type="component" value="Unassembled WGS sequence"/>
</dbReference>
<keyword evidence="1" id="KW-0732">Signal</keyword>
<name>A0AAP2GKA8_9BACT</name>
<evidence type="ECO:0000256" key="1">
    <source>
        <dbReference type="SAM" id="SignalP"/>
    </source>
</evidence>
<dbReference type="EMBL" id="JAHESF010000021">
    <property type="protein sequence ID" value="MBT1699126.1"/>
    <property type="molecule type" value="Genomic_DNA"/>
</dbReference>
<dbReference type="AlphaFoldDB" id="A0AAP2GKA8"/>
<organism evidence="2 3">
    <name type="scientific">Chryseosolibacter histidini</name>
    <dbReference type="NCBI Taxonomy" id="2782349"/>
    <lineage>
        <taxon>Bacteria</taxon>
        <taxon>Pseudomonadati</taxon>
        <taxon>Bacteroidota</taxon>
        <taxon>Cytophagia</taxon>
        <taxon>Cytophagales</taxon>
        <taxon>Chryseotaleaceae</taxon>
        <taxon>Chryseosolibacter</taxon>
    </lineage>
</organism>
<gene>
    <name evidence="2" type="ORF">KK083_19680</name>
</gene>
<sequence>MRKIGVLILLYCGLVSISAAQNNAIKTDLIRPLRGQYSLAYERKLGSFLSVQLGVEAGDYATTSLNGSTDYRLSGFGIIPEVRWYPFNKRRGAPLGFFTGVAFRYASFKEEYYPDPFSRTFKDTNEGNVFNYGIDAGYKFKARRIAIEILGGLGGGTLSNFDAFKSARIPYSHLHEDEKHFYRIELSFGYLFPSFKSTL</sequence>
<evidence type="ECO:0000313" key="3">
    <source>
        <dbReference type="Proteomes" id="UP001319200"/>
    </source>
</evidence>
<feature type="chain" id="PRO_5043055996" evidence="1">
    <location>
        <begin position="21"/>
        <end position="199"/>
    </location>
</feature>